<evidence type="ECO:0000313" key="2">
    <source>
        <dbReference type="Proteomes" id="UP001153737"/>
    </source>
</evidence>
<name>A0A9N9X231_PHACE</name>
<accession>A0A9N9X231</accession>
<proteinExistence type="predicted"/>
<reference evidence="1" key="1">
    <citation type="submission" date="2022-01" db="EMBL/GenBank/DDBJ databases">
        <authorList>
            <person name="King R."/>
        </authorList>
    </citation>
    <scope>NUCLEOTIDE SEQUENCE</scope>
</reference>
<evidence type="ECO:0000313" key="1">
    <source>
        <dbReference type="EMBL" id="CAG9817737.1"/>
    </source>
</evidence>
<gene>
    <name evidence="1" type="ORF">PHAECO_LOCUS5394</name>
</gene>
<dbReference type="OrthoDB" id="7452077at2759"/>
<protein>
    <submittedName>
        <fullName evidence="1">Uncharacterized protein</fullName>
    </submittedName>
</protein>
<dbReference type="AlphaFoldDB" id="A0A9N9X231"/>
<reference evidence="1" key="2">
    <citation type="submission" date="2022-10" db="EMBL/GenBank/DDBJ databases">
        <authorList>
            <consortium name="ENA_rothamsted_submissions"/>
            <consortium name="culmorum"/>
            <person name="King R."/>
        </authorList>
    </citation>
    <scope>NUCLEOTIDE SEQUENCE</scope>
</reference>
<dbReference type="EMBL" id="OU896722">
    <property type="protein sequence ID" value="CAG9817737.1"/>
    <property type="molecule type" value="Genomic_DNA"/>
</dbReference>
<sequence>MCLIIDVQGFRKENNKFIVKEFASFNEVKIRHYIFKPPFPLNFSTSNLQKQADWLVRNFHCIEWTEGYTPLHQFENNMKSLCDGVDLIHIKGREKAEYIRRFTPVPVVEFDDQPEVKIH</sequence>
<dbReference type="Proteomes" id="UP001153737">
    <property type="component" value="Chromosome 16"/>
</dbReference>
<organism evidence="1 2">
    <name type="scientific">Phaedon cochleariae</name>
    <name type="common">Mustard beetle</name>
    <dbReference type="NCBI Taxonomy" id="80249"/>
    <lineage>
        <taxon>Eukaryota</taxon>
        <taxon>Metazoa</taxon>
        <taxon>Ecdysozoa</taxon>
        <taxon>Arthropoda</taxon>
        <taxon>Hexapoda</taxon>
        <taxon>Insecta</taxon>
        <taxon>Pterygota</taxon>
        <taxon>Neoptera</taxon>
        <taxon>Endopterygota</taxon>
        <taxon>Coleoptera</taxon>
        <taxon>Polyphaga</taxon>
        <taxon>Cucujiformia</taxon>
        <taxon>Chrysomeloidea</taxon>
        <taxon>Chrysomelidae</taxon>
        <taxon>Chrysomelinae</taxon>
        <taxon>Chrysomelini</taxon>
        <taxon>Phaedon</taxon>
    </lineage>
</organism>
<keyword evidence="2" id="KW-1185">Reference proteome</keyword>